<evidence type="ECO:0000256" key="10">
    <source>
        <dbReference type="SAM" id="Coils"/>
    </source>
</evidence>
<evidence type="ECO:0000256" key="9">
    <source>
        <dbReference type="ARBA" id="ARBA00046722"/>
    </source>
</evidence>
<feature type="transmembrane region" description="Helical" evidence="12">
    <location>
        <begin position="12"/>
        <end position="33"/>
    </location>
</feature>
<dbReference type="PATRIC" id="fig|1302.21.peg.1762"/>
<evidence type="ECO:0000256" key="11">
    <source>
        <dbReference type="SAM" id="MobiDB-lite"/>
    </source>
</evidence>
<feature type="region of interest" description="Disordered" evidence="11">
    <location>
        <begin position="298"/>
        <end position="322"/>
    </location>
</feature>
<dbReference type="PANTHER" id="PTHR43077">
    <property type="entry name" value="TRANSPORT PERMEASE YVFS-RELATED"/>
    <property type="match status" value="1"/>
</dbReference>
<feature type="transmembrane region" description="Helical" evidence="12">
    <location>
        <begin position="1008"/>
        <end position="1029"/>
    </location>
</feature>
<feature type="transmembrane region" description="Helical" evidence="12">
    <location>
        <begin position="933"/>
        <end position="956"/>
    </location>
</feature>
<keyword evidence="6 12" id="KW-1133">Transmembrane helix</keyword>
<evidence type="ECO:0000256" key="6">
    <source>
        <dbReference type="ARBA" id="ARBA00022989"/>
    </source>
</evidence>
<comment type="similarity">
    <text evidence="2">Belongs to the EsaA family.</text>
</comment>
<accession>A0A139N2L9</accession>
<dbReference type="AlphaFoldDB" id="A0A139N2L9"/>
<keyword evidence="4" id="KW-1003">Cell membrane</keyword>
<dbReference type="InterPro" id="IPR013525">
    <property type="entry name" value="ABC2_TM"/>
</dbReference>
<dbReference type="InterPro" id="IPR051328">
    <property type="entry name" value="T7SS_ABC-Transporter"/>
</dbReference>
<feature type="domain" description="ABC-2 type transporter transmembrane" evidence="13">
    <location>
        <begin position="13"/>
        <end position="175"/>
    </location>
</feature>
<proteinExistence type="inferred from homology"/>
<evidence type="ECO:0000313" key="15">
    <source>
        <dbReference type="Proteomes" id="UP000070096"/>
    </source>
</evidence>
<comment type="caution">
    <text evidence="14">The sequence shown here is derived from an EMBL/GenBank/DDBJ whole genome shotgun (WGS) entry which is preliminary data.</text>
</comment>
<evidence type="ECO:0000256" key="5">
    <source>
        <dbReference type="ARBA" id="ARBA00022692"/>
    </source>
</evidence>
<evidence type="ECO:0000256" key="7">
    <source>
        <dbReference type="ARBA" id="ARBA00023026"/>
    </source>
</evidence>
<dbReference type="InterPro" id="IPR023838">
    <property type="entry name" value="T7SS_EsaA"/>
</dbReference>
<feature type="coiled-coil region" evidence="10">
    <location>
        <begin position="851"/>
        <end position="878"/>
    </location>
</feature>
<name>A0A139N2L9_STRGN</name>
<evidence type="ECO:0000256" key="3">
    <source>
        <dbReference type="ARBA" id="ARBA00020819"/>
    </source>
</evidence>
<evidence type="ECO:0000256" key="8">
    <source>
        <dbReference type="ARBA" id="ARBA00023136"/>
    </source>
</evidence>
<dbReference type="NCBIfam" id="TIGR03929">
    <property type="entry name" value="T7_esaA_Nterm"/>
    <property type="match status" value="1"/>
</dbReference>
<gene>
    <name evidence="14" type="ORF">SGODD07_01585</name>
</gene>
<evidence type="ECO:0000256" key="4">
    <source>
        <dbReference type="ARBA" id="ARBA00022475"/>
    </source>
</evidence>
<keyword evidence="10" id="KW-0175">Coiled coil</keyword>
<feature type="region of interest" description="Disordered" evidence="11">
    <location>
        <begin position="251"/>
        <end position="271"/>
    </location>
</feature>
<dbReference type="GO" id="GO:0140359">
    <property type="term" value="F:ABC-type transporter activity"/>
    <property type="evidence" value="ECO:0007669"/>
    <property type="project" value="InterPro"/>
</dbReference>
<comment type="subcellular location">
    <subcellularLocation>
        <location evidence="1">Cell membrane</location>
        <topology evidence="1">Multi-pass membrane protein</topology>
    </subcellularLocation>
</comment>
<feature type="compositionally biased region" description="Polar residues" evidence="11">
    <location>
        <begin position="261"/>
        <end position="271"/>
    </location>
</feature>
<feature type="transmembrane region" description="Helical" evidence="12">
    <location>
        <begin position="1036"/>
        <end position="1055"/>
    </location>
</feature>
<dbReference type="Proteomes" id="UP000070096">
    <property type="component" value="Unassembled WGS sequence"/>
</dbReference>
<feature type="transmembrane region" description="Helical" evidence="12">
    <location>
        <begin position="983"/>
        <end position="1002"/>
    </location>
</feature>
<evidence type="ECO:0000256" key="2">
    <source>
        <dbReference type="ARBA" id="ARBA00008338"/>
    </source>
</evidence>
<evidence type="ECO:0000313" key="14">
    <source>
        <dbReference type="EMBL" id="KXT70289.1"/>
    </source>
</evidence>
<dbReference type="EMBL" id="LQRC01000218">
    <property type="protein sequence ID" value="KXT70289.1"/>
    <property type="molecule type" value="Genomic_DNA"/>
</dbReference>
<sequence>MSRLSEKHRKIISISVVLITLIVMAGSFIYIAFKDPSVTQVVGKESSEARYVLVNEDDGWEFENKNYQLGRDFVTFISQDEQNKWATSNRSQAKAGIESGEYDAMIVIPKNFSQTVLSLQSINPQKANIEYRIRNGQNQVTQQVIEKNINSILYNFNTRIVQMYFSSIVASLSDAQQNVTGMVEIESQHSNYLKSKIQTPFQTLPQSISSASALANSLQSSSTAVESEQKGFVSSVTSLVNGNAEEIGGIADSIQPEDKGTNSNSNKDNYQLSGLDNYYSKMTKQFATLGGKELSELGQDKAKDSSPEIQGPLLPQDSENERTPNASIYERFLENSKQYEKAQAVARTSVEANIKKLEGQITDLQNLQQVIASKYYGDSKLTPDTASIDNVKEAIAALMNPDKGSKLDKDYLAKLNAEVSATPASSLSSLIDALVSKNVISEDQANLYKTELTLVNRYSTDFGVGTGTTTSYNFMNRGEAAQSDGFQTTATFNIATSGDTISLSGEGVAISNSGAVASQIQASLNQQLAPFGKEAIVSGSSNGFAVSIHNTAVVNTAVEDKPTQGSDKQIEDTQDKDSNHDDKVQNKEVKEPVVPSSLPVTVTVGLSWSPQQTEKRSYQEVDYQWANSSGSIASGKLAVFDAKNDTLVQDLPVILNNFSSLDKAAQQITTIFSDPSDSIVTFAQRVQNSNVSLGDLAGPNSIYYRYNNIDKKDLAKSVSDEFAEAYKKDGDYLYSELNKKISDISTVLGSPDSTEDSEKELSLYGLLKSIPDKNEYYDLVLELGKWYDTAKETLDDFYKSDTASRAEQETANTSKLEGIATQLRNIQKTAKDISKQTETTADGLPKMDDLVKSFTTDANQLEQEVNGVLENVNKYASNTDSSLSDNQKYAEAFNKVLANTKNGGADNAKVFNFLSSPIEVSAIRGSTAKVSIIPYYMTIVSALLTISISFFTIYLMRPRSISEGDKLQTPSRIWYNLPNTAKIASIALVSSLVFALITSSMLRSVSKLVWVLYTFLLLFILINLFVFLLRKFERTITLYCFTFLLGIYLLLMPIIGSSTKPGTFVSLLYRFSPFQNIENGYVALMNGIGIGFFTIFILFLSAVAVILLNLFIKPNKVASV</sequence>
<dbReference type="Gene3D" id="3.40.1710.10">
    <property type="entry name" value="abc type-2 transporter like domain"/>
    <property type="match status" value="1"/>
</dbReference>
<evidence type="ECO:0000259" key="13">
    <source>
        <dbReference type="Pfam" id="PF12698"/>
    </source>
</evidence>
<protein>
    <recommendedName>
        <fullName evidence="3">Type VII secretion system accessory factor EsaA</fullName>
    </recommendedName>
</protein>
<evidence type="ECO:0000256" key="1">
    <source>
        <dbReference type="ARBA" id="ARBA00004651"/>
    </source>
</evidence>
<feature type="region of interest" description="Disordered" evidence="11">
    <location>
        <begin position="558"/>
        <end position="592"/>
    </location>
</feature>
<organism evidence="14 15">
    <name type="scientific">Streptococcus gordonii</name>
    <dbReference type="NCBI Taxonomy" id="1302"/>
    <lineage>
        <taxon>Bacteria</taxon>
        <taxon>Bacillati</taxon>
        <taxon>Bacillota</taxon>
        <taxon>Bacilli</taxon>
        <taxon>Lactobacillales</taxon>
        <taxon>Streptococcaceae</taxon>
        <taxon>Streptococcus</taxon>
    </lineage>
</organism>
<keyword evidence="8 12" id="KW-0472">Membrane</keyword>
<feature type="compositionally biased region" description="Basic and acidic residues" evidence="11">
    <location>
        <begin position="558"/>
        <end position="591"/>
    </location>
</feature>
<feature type="transmembrane region" description="Helical" evidence="12">
    <location>
        <begin position="1088"/>
        <end position="1112"/>
    </location>
</feature>
<comment type="subunit">
    <text evidence="9">Homodimer. Interacts with EssB.</text>
</comment>
<keyword evidence="5 12" id="KW-0812">Transmembrane</keyword>
<keyword evidence="7" id="KW-0843">Virulence</keyword>
<evidence type="ECO:0000256" key="12">
    <source>
        <dbReference type="SAM" id="Phobius"/>
    </source>
</evidence>
<dbReference type="PANTHER" id="PTHR43077:SF10">
    <property type="entry name" value="TRANSPORT PERMEASE PROTEIN"/>
    <property type="match status" value="1"/>
</dbReference>
<reference evidence="14 15" key="1">
    <citation type="submission" date="2016-01" db="EMBL/GenBank/DDBJ databases">
        <title>Highly variable Streptococcus oralis are common among viridans streptococci isolated from primates.</title>
        <authorList>
            <person name="Denapaite D."/>
            <person name="Rieger M."/>
            <person name="Koendgen S."/>
            <person name="Brueckner R."/>
            <person name="Ochigava I."/>
            <person name="Kappeler P."/>
            <person name="Maetz-Rensing K."/>
            <person name="Leendertz F."/>
            <person name="Hakenbeck R."/>
        </authorList>
    </citation>
    <scope>NUCLEOTIDE SEQUENCE [LARGE SCALE GENOMIC DNA]</scope>
    <source>
        <strain evidence="14 15">DD07</strain>
    </source>
</reference>
<dbReference type="GO" id="GO:0005886">
    <property type="term" value="C:plasma membrane"/>
    <property type="evidence" value="ECO:0007669"/>
    <property type="project" value="UniProtKB-SubCell"/>
</dbReference>
<dbReference type="Pfam" id="PF12698">
    <property type="entry name" value="ABC2_membrane_3"/>
    <property type="match status" value="1"/>
</dbReference>